<dbReference type="InterPro" id="IPR051913">
    <property type="entry name" value="GH2_Domain-Containing"/>
</dbReference>
<dbReference type="Pfam" id="PF00703">
    <property type="entry name" value="Glyco_hydro_2"/>
    <property type="match status" value="1"/>
</dbReference>
<feature type="domain" description="Glycosyl hydrolases family 2 sugar binding" evidence="6">
    <location>
        <begin position="23"/>
        <end position="148"/>
    </location>
</feature>
<dbReference type="InterPro" id="IPR036156">
    <property type="entry name" value="Beta-gal/glucu_dom_sf"/>
</dbReference>
<gene>
    <name evidence="7" type="ORF">ACFPOU_15090</name>
</gene>
<evidence type="ECO:0000313" key="8">
    <source>
        <dbReference type="Proteomes" id="UP001596031"/>
    </source>
</evidence>
<dbReference type="Gene3D" id="3.20.20.80">
    <property type="entry name" value="Glycosidases"/>
    <property type="match status" value="1"/>
</dbReference>
<dbReference type="InterPro" id="IPR017853">
    <property type="entry name" value="GH"/>
</dbReference>
<dbReference type="PANTHER" id="PTHR42732">
    <property type="entry name" value="BETA-GALACTOSIDASE"/>
    <property type="match status" value="1"/>
</dbReference>
<comment type="caution">
    <text evidence="7">The sequence shown here is derived from an EMBL/GenBank/DDBJ whole genome shotgun (WGS) entry which is preliminary data.</text>
</comment>
<evidence type="ECO:0000256" key="2">
    <source>
        <dbReference type="ARBA" id="ARBA00022801"/>
    </source>
</evidence>
<dbReference type="Gene3D" id="2.60.40.10">
    <property type="entry name" value="Immunoglobulins"/>
    <property type="match status" value="1"/>
</dbReference>
<dbReference type="SUPFAM" id="SSF49785">
    <property type="entry name" value="Galactose-binding domain-like"/>
    <property type="match status" value="1"/>
</dbReference>
<dbReference type="EMBL" id="JBHSMS010000045">
    <property type="protein sequence ID" value="MFC5512449.1"/>
    <property type="molecule type" value="Genomic_DNA"/>
</dbReference>
<dbReference type="SUPFAM" id="SSF49303">
    <property type="entry name" value="beta-Galactosidase/glucuronidase domain"/>
    <property type="match status" value="1"/>
</dbReference>
<dbReference type="GO" id="GO:0016787">
    <property type="term" value="F:hydrolase activity"/>
    <property type="evidence" value="ECO:0007669"/>
    <property type="project" value="UniProtKB-KW"/>
</dbReference>
<dbReference type="InterPro" id="IPR006104">
    <property type="entry name" value="Glyco_hydro_2_N"/>
</dbReference>
<dbReference type="Proteomes" id="UP001596031">
    <property type="component" value="Unassembled WGS sequence"/>
</dbReference>
<keyword evidence="2 7" id="KW-0378">Hydrolase</keyword>
<dbReference type="RefSeq" id="WP_379722773.1">
    <property type="nucleotide sequence ID" value="NZ_JBHSMS010000045.1"/>
</dbReference>
<dbReference type="Pfam" id="PF02836">
    <property type="entry name" value="Glyco_hydro_2_C"/>
    <property type="match status" value="1"/>
</dbReference>
<feature type="domain" description="Glycoside hydrolase family 2 catalytic" evidence="5">
    <location>
        <begin position="285"/>
        <end position="452"/>
    </location>
</feature>
<protein>
    <submittedName>
        <fullName evidence="7">Glycoside hydrolase family 2 protein</fullName>
    </submittedName>
</protein>
<reference evidence="8" key="1">
    <citation type="journal article" date="2019" name="Int. J. Syst. Evol. Microbiol.">
        <title>The Global Catalogue of Microorganisms (GCM) 10K type strain sequencing project: providing services to taxonomists for standard genome sequencing and annotation.</title>
        <authorList>
            <consortium name="The Broad Institute Genomics Platform"/>
            <consortium name="The Broad Institute Genome Sequencing Center for Infectious Disease"/>
            <person name="Wu L."/>
            <person name="Ma J."/>
        </authorList>
    </citation>
    <scope>NUCLEOTIDE SEQUENCE [LARGE SCALE GENOMIC DNA]</scope>
    <source>
        <strain evidence="8">CCUG 38813</strain>
    </source>
</reference>
<proteinExistence type="inferred from homology"/>
<evidence type="ECO:0000259" key="5">
    <source>
        <dbReference type="Pfam" id="PF02836"/>
    </source>
</evidence>
<dbReference type="Gene3D" id="2.60.120.260">
    <property type="entry name" value="Galactose-binding domain-like"/>
    <property type="match status" value="1"/>
</dbReference>
<evidence type="ECO:0000259" key="6">
    <source>
        <dbReference type="Pfam" id="PF02837"/>
    </source>
</evidence>
<dbReference type="InterPro" id="IPR013783">
    <property type="entry name" value="Ig-like_fold"/>
</dbReference>
<dbReference type="SUPFAM" id="SSF51445">
    <property type="entry name" value="(Trans)glycosidases"/>
    <property type="match status" value="1"/>
</dbReference>
<dbReference type="InterPro" id="IPR006102">
    <property type="entry name" value="Ig-like_GH2"/>
</dbReference>
<dbReference type="InterPro" id="IPR008979">
    <property type="entry name" value="Galactose-bd-like_sf"/>
</dbReference>
<organism evidence="7 8">
    <name type="scientific">Massilia jejuensis</name>
    <dbReference type="NCBI Taxonomy" id="648894"/>
    <lineage>
        <taxon>Bacteria</taxon>
        <taxon>Pseudomonadati</taxon>
        <taxon>Pseudomonadota</taxon>
        <taxon>Betaproteobacteria</taxon>
        <taxon>Burkholderiales</taxon>
        <taxon>Oxalobacteraceae</taxon>
        <taxon>Telluria group</taxon>
        <taxon>Massilia</taxon>
    </lineage>
</organism>
<dbReference type="InterPro" id="IPR006103">
    <property type="entry name" value="Glyco_hydro_2_cat"/>
</dbReference>
<name>A0ABW0PKC2_9BURK</name>
<evidence type="ECO:0000256" key="3">
    <source>
        <dbReference type="ARBA" id="ARBA00023295"/>
    </source>
</evidence>
<dbReference type="Pfam" id="PF02837">
    <property type="entry name" value="Glyco_hydro_2_N"/>
    <property type="match status" value="1"/>
</dbReference>
<accession>A0ABW0PKC2</accession>
<dbReference type="PANTHER" id="PTHR42732:SF4">
    <property type="entry name" value="BETA-MANNOSIDASE"/>
    <property type="match status" value="1"/>
</dbReference>
<sequence length="607" mass="69912">MRSFDNPSTPYPRPQMVREQWASLDGWWEFAFDDANAGLSERWYDGRELPRRILVPFPYQSTTSGIGSREIHEVMWYTRSVEIPEGWDSGALLLNFGAVDYRSDVWVNGRVAGRNRGGHVPFSIDIAPYLKPGTNRITVRVEDRQDPYQPRGKQSASGTPVRIYYYCTSGIWQNVWLEPVAALRIDYLRVTESRPDGTLALNVHLHGPSSDWEAELDVLDELDSEQVVAQARTSSRSACIELRTQVPDPRPWSPGDPHLYKLRVRLLHRGQLVDSVESYTGLRSIELKDGWFHLNGQRIFLLMALDQGYWPDTLLAAPNDEALREDVLWAKRFGFNGVRKHQKIEHERWLYWCDRLGLLVWEEMPNARSWSEESEERLEIEWLRAVMRDANHPSIVAWVPVVESFGFPELVRHPHQHDFLERMVARTRLVDATRPVIDNDGWQHTDVTDVCTIHDYSHPVEALLERYASTRLSGMPPEYGWHKGKALFLQGAQYRGQPIVFSEVGGYLLAPDQPERRRDRLYDHYGNVRNEDELAQRYRTLMEGLASLPFLAGLCYTQLTDVEHEQNGLLTAERVPRLPPEQVAELHRRLWPNALSTPPAPAGVSDA</sequence>
<keyword evidence="8" id="KW-1185">Reference proteome</keyword>
<evidence type="ECO:0000259" key="4">
    <source>
        <dbReference type="Pfam" id="PF00703"/>
    </source>
</evidence>
<keyword evidence="3" id="KW-0326">Glycosidase</keyword>
<evidence type="ECO:0000256" key="1">
    <source>
        <dbReference type="ARBA" id="ARBA00007401"/>
    </source>
</evidence>
<comment type="similarity">
    <text evidence="1">Belongs to the glycosyl hydrolase 2 family.</text>
</comment>
<feature type="domain" description="Glycoside hydrolase family 2 immunoglobulin-like beta-sandwich" evidence="4">
    <location>
        <begin position="184"/>
        <end position="283"/>
    </location>
</feature>
<evidence type="ECO:0000313" key="7">
    <source>
        <dbReference type="EMBL" id="MFC5512449.1"/>
    </source>
</evidence>